<evidence type="ECO:0000313" key="3">
    <source>
        <dbReference type="EMBL" id="QAT81931.1"/>
    </source>
</evidence>
<name>A0A410RJ28_CORCK</name>
<keyword evidence="3" id="KW-0449">Lipoprotein</keyword>
<dbReference type="Proteomes" id="UP000288758">
    <property type="component" value="Chromosome"/>
</dbReference>
<reference evidence="3 4" key="1">
    <citation type="submission" date="2018-12" db="EMBL/GenBank/DDBJ databases">
        <title>Complete Genome Sequence of the Corallopyronin A producing Myxobacterium Corallococcus coralloides B035.</title>
        <authorList>
            <person name="Bouhired S.M."/>
            <person name="Rupp O."/>
            <person name="Blom J."/>
            <person name="Schaeberle T.F."/>
            <person name="Kehraus S."/>
            <person name="Schiefer A."/>
            <person name="Pfarr K."/>
            <person name="Goesmann A."/>
            <person name="Hoerauf A."/>
            <person name="Koenig G.M."/>
        </authorList>
    </citation>
    <scope>NUCLEOTIDE SEQUENCE [LARGE SCALE GENOMIC DNA]</scope>
    <source>
        <strain evidence="3 4">B035</strain>
    </source>
</reference>
<dbReference type="AlphaFoldDB" id="A0A410RJ28"/>
<feature type="chain" id="PRO_5019330185" evidence="2">
    <location>
        <begin position="24"/>
        <end position="346"/>
    </location>
</feature>
<feature type="region of interest" description="Disordered" evidence="1">
    <location>
        <begin position="21"/>
        <end position="42"/>
    </location>
</feature>
<feature type="compositionally biased region" description="Low complexity" evidence="1">
    <location>
        <begin position="21"/>
        <end position="37"/>
    </location>
</feature>
<dbReference type="EMBL" id="CP034669">
    <property type="protein sequence ID" value="QAT81931.1"/>
    <property type="molecule type" value="Genomic_DNA"/>
</dbReference>
<evidence type="ECO:0000313" key="4">
    <source>
        <dbReference type="Proteomes" id="UP000288758"/>
    </source>
</evidence>
<evidence type="ECO:0000256" key="1">
    <source>
        <dbReference type="SAM" id="MobiDB-lite"/>
    </source>
</evidence>
<feature type="signal peptide" evidence="2">
    <location>
        <begin position="1"/>
        <end position="23"/>
    </location>
</feature>
<accession>A0A410RJ28</accession>
<keyword evidence="2" id="KW-0732">Signal</keyword>
<evidence type="ECO:0000256" key="2">
    <source>
        <dbReference type="SAM" id="SignalP"/>
    </source>
</evidence>
<proteinExistence type="predicted"/>
<gene>
    <name evidence="3" type="ORF">EJ065_0322</name>
</gene>
<dbReference type="RefSeq" id="WP_128794349.1">
    <property type="nucleotide sequence ID" value="NZ_CP034669.1"/>
</dbReference>
<sequence length="346" mass="36999">MRRLGSALLAVSMLVGCGAGSEAGTSPESGSTTPSAEQQQQAPILTTTNVDVATECSGILEFANTASYSLLDLYLPSNVVTNIVNRRATAPFTSLADLSSVPLVGPTRLKQLEGGARTMDFIDADCVGIMDGIAISRDDQTAIVALVNSIDDSELHDVLPDAWNGAVNLLNTRPFTTAQQIADTAGIGDVSFRNIRNSATLSRPLEALFSAINAIPSNGSYGATTLRHFDWWNIASAGHYYRDDKTCFGLEPSSVPYGASIRPNLADAAEVRAEVQRAFNYVGGNTKVSATVRDAGFANLDALTQGRSFKGCIITFENDPWSRNTVHIYVDTVNGFSVMTETWWAE</sequence>
<dbReference type="PROSITE" id="PS51257">
    <property type="entry name" value="PROKAR_LIPOPROTEIN"/>
    <property type="match status" value="1"/>
</dbReference>
<protein>
    <submittedName>
        <fullName evidence="3">Putative lipoprotein</fullName>
    </submittedName>
</protein>
<organism evidence="3 4">
    <name type="scientific">Corallococcus coralloides</name>
    <name type="common">Myxococcus coralloides</name>
    <dbReference type="NCBI Taxonomy" id="184914"/>
    <lineage>
        <taxon>Bacteria</taxon>
        <taxon>Pseudomonadati</taxon>
        <taxon>Myxococcota</taxon>
        <taxon>Myxococcia</taxon>
        <taxon>Myxococcales</taxon>
        <taxon>Cystobacterineae</taxon>
        <taxon>Myxococcaceae</taxon>
        <taxon>Corallococcus</taxon>
    </lineage>
</organism>